<dbReference type="RefSeq" id="WP_135025968.1">
    <property type="nucleotide sequence ID" value="NZ_JBFUWK010000004.1"/>
</dbReference>
<dbReference type="Proteomes" id="UP000297938">
    <property type="component" value="Unassembled WGS sequence"/>
</dbReference>
<protein>
    <recommendedName>
        <fullName evidence="6">DUF3324 domain-containing protein</fullName>
    </recommendedName>
</protein>
<comment type="caution">
    <text evidence="4">The sequence shown here is derived from an EMBL/GenBank/DDBJ whole genome shotgun (WGS) entry which is preliminary data.</text>
</comment>
<dbReference type="Pfam" id="PF06030">
    <property type="entry name" value="WxLIP_PGBD"/>
    <property type="match status" value="1"/>
</dbReference>
<name>A0A7Z8CZD7_CARDV</name>
<evidence type="ECO:0000313" key="5">
    <source>
        <dbReference type="Proteomes" id="UP000297938"/>
    </source>
</evidence>
<feature type="domain" description="WxL Interacting Protein peptidoglycan binding" evidence="2">
    <location>
        <begin position="41"/>
        <end position="160"/>
    </location>
</feature>
<evidence type="ECO:0008006" key="6">
    <source>
        <dbReference type="Google" id="ProtNLM"/>
    </source>
</evidence>
<keyword evidence="1" id="KW-0472">Membrane</keyword>
<dbReference type="InterPro" id="IPR021759">
    <property type="entry name" value="WxLIP_HBD"/>
</dbReference>
<keyword evidence="1" id="KW-1133">Transmembrane helix</keyword>
<dbReference type="EMBL" id="NRPP01000010">
    <property type="protein sequence ID" value="TFJ27430.1"/>
    <property type="molecule type" value="Genomic_DNA"/>
</dbReference>
<proteinExistence type="predicted"/>
<keyword evidence="1" id="KW-0812">Transmembrane</keyword>
<evidence type="ECO:0000259" key="2">
    <source>
        <dbReference type="Pfam" id="PF06030"/>
    </source>
</evidence>
<feature type="domain" description="WxL Interacting Protein host binding" evidence="3">
    <location>
        <begin position="170"/>
        <end position="303"/>
    </location>
</feature>
<evidence type="ECO:0000313" key="4">
    <source>
        <dbReference type="EMBL" id="TFJ27430.1"/>
    </source>
</evidence>
<organism evidence="4 5">
    <name type="scientific">Carnobacterium divergens</name>
    <name type="common">Lactobacillus divergens</name>
    <dbReference type="NCBI Taxonomy" id="2748"/>
    <lineage>
        <taxon>Bacteria</taxon>
        <taxon>Bacillati</taxon>
        <taxon>Bacillota</taxon>
        <taxon>Bacilli</taxon>
        <taxon>Lactobacillales</taxon>
        <taxon>Carnobacteriaceae</taxon>
        <taxon>Carnobacterium</taxon>
    </lineage>
</organism>
<evidence type="ECO:0000256" key="1">
    <source>
        <dbReference type="SAM" id="Phobius"/>
    </source>
</evidence>
<sequence length="344" mass="38709">MKKGLSIFLALISALSLFLSFYWHPFLSIAETTDNNQSVAFTVKALLPENQLTPENSYFDLEVTPNFSQEIQLELHNNTTKEITVENKFYLAKTNRNGLIEYSNRIGLESYRLEQAITKLVEIPKESRNVVIPPYQNRFVSIYIKVPDSSFQGVLLGGIESQLKNSNEDEAQLTNHFSYITALMLSEKKYVPADLNLIHAKAALVNDYRSITVKIANTTPAIASNVAIHATLTKKNQTEVLKTSQLKSATFAPNSVMDFQIPWGATELKPGSYTVHVSAKNADNSWSWSTDFDIKKEEAKKLNANAIDRFVLPKLWLILFASCSLTIGVLLIFLNKRNNRRKAG</sequence>
<evidence type="ECO:0000259" key="3">
    <source>
        <dbReference type="Pfam" id="PF11797"/>
    </source>
</evidence>
<gene>
    <name evidence="4" type="ORF">CKN69_06155</name>
</gene>
<accession>A0A7Z8CZD7</accession>
<reference evidence="4 5" key="1">
    <citation type="journal article" date="2018" name="Int. J. Food Microbiol.">
        <title>Growth of Carnobacterium spp. isolated from chilled vacuum-packaged meat under relevant acidic conditions.</title>
        <authorList>
            <person name="Zhang P."/>
            <person name="Badoni M."/>
            <person name="Ganzle M."/>
            <person name="Yang X."/>
        </authorList>
    </citation>
    <scope>NUCLEOTIDE SEQUENCE [LARGE SCALE GENOMIC DNA]</scope>
    <source>
        <strain evidence="4 5">B2</strain>
    </source>
</reference>
<dbReference type="InterPro" id="IPR010317">
    <property type="entry name" value="WxLIP_PGBD"/>
</dbReference>
<feature type="transmembrane region" description="Helical" evidence="1">
    <location>
        <begin position="315"/>
        <end position="334"/>
    </location>
</feature>
<dbReference type="AlphaFoldDB" id="A0A7Z8CZD7"/>
<dbReference type="Pfam" id="PF11797">
    <property type="entry name" value="WxLIP_HBD"/>
    <property type="match status" value="1"/>
</dbReference>